<accession>A0ABW5R9S6</accession>
<name>A0ABW5R9S6_9BACL</name>
<dbReference type="RefSeq" id="WP_379929143.1">
    <property type="nucleotide sequence ID" value="NZ_JBHUMM010000014.1"/>
</dbReference>
<dbReference type="Proteomes" id="UP001597497">
    <property type="component" value="Unassembled WGS sequence"/>
</dbReference>
<comment type="caution">
    <text evidence="1">The sequence shown here is derived from an EMBL/GenBank/DDBJ whole genome shotgun (WGS) entry which is preliminary data.</text>
</comment>
<keyword evidence="2" id="KW-1185">Reference proteome</keyword>
<organism evidence="1 2">
    <name type="scientific">Marinicrinis sediminis</name>
    <dbReference type="NCBI Taxonomy" id="1652465"/>
    <lineage>
        <taxon>Bacteria</taxon>
        <taxon>Bacillati</taxon>
        <taxon>Bacillota</taxon>
        <taxon>Bacilli</taxon>
        <taxon>Bacillales</taxon>
        <taxon>Paenibacillaceae</taxon>
    </lineage>
</organism>
<gene>
    <name evidence="1" type="ORF">ACFSUC_08625</name>
</gene>
<reference evidence="2" key="1">
    <citation type="journal article" date="2019" name="Int. J. Syst. Evol. Microbiol.">
        <title>The Global Catalogue of Microorganisms (GCM) 10K type strain sequencing project: providing services to taxonomists for standard genome sequencing and annotation.</title>
        <authorList>
            <consortium name="The Broad Institute Genomics Platform"/>
            <consortium name="The Broad Institute Genome Sequencing Center for Infectious Disease"/>
            <person name="Wu L."/>
            <person name="Ma J."/>
        </authorList>
    </citation>
    <scope>NUCLEOTIDE SEQUENCE [LARGE SCALE GENOMIC DNA]</scope>
    <source>
        <strain evidence="2">KCTC 33676</strain>
    </source>
</reference>
<dbReference type="EMBL" id="JBHUMM010000014">
    <property type="protein sequence ID" value="MFD2671668.1"/>
    <property type="molecule type" value="Genomic_DNA"/>
</dbReference>
<evidence type="ECO:0000313" key="2">
    <source>
        <dbReference type="Proteomes" id="UP001597497"/>
    </source>
</evidence>
<protein>
    <submittedName>
        <fullName evidence="1">Uncharacterized protein</fullName>
    </submittedName>
</protein>
<evidence type="ECO:0000313" key="1">
    <source>
        <dbReference type="EMBL" id="MFD2671668.1"/>
    </source>
</evidence>
<proteinExistence type="predicted"/>
<sequence length="189" mass="21666">MAYQKLNLNPYLNHKGISWTTPHREIAASLEHLGLSLPGEALPHDEEVILNDIPFQFPKTDEAFDHISCEGQEIRMDRVQGVRSLYILGCCSHGDYEEKGALVFADDAVESILFRLSYMARWHWDHRLTFDDQMGLHTAYHRSGHSRLDIGAGIWMNRIGMACDRPLQAIRLPDNPYMHIFAMTLETDS</sequence>